<organism evidence="8 9">
    <name type="scientific">Roseovarius bejariae</name>
    <dbReference type="NCBI Taxonomy" id="2576383"/>
    <lineage>
        <taxon>Bacteria</taxon>
        <taxon>Pseudomonadati</taxon>
        <taxon>Pseudomonadota</taxon>
        <taxon>Alphaproteobacteria</taxon>
        <taxon>Rhodobacterales</taxon>
        <taxon>Roseobacteraceae</taxon>
        <taxon>Roseovarius</taxon>
    </lineage>
</organism>
<dbReference type="RefSeq" id="WP_154150750.1">
    <property type="nucleotide sequence ID" value="NZ_SZWE01000001.1"/>
</dbReference>
<dbReference type="GO" id="GO:0071973">
    <property type="term" value="P:bacterial-type flagellum-dependent cell motility"/>
    <property type="evidence" value="ECO:0007669"/>
    <property type="project" value="InterPro"/>
</dbReference>
<dbReference type="PIRSF" id="PIRSF002889">
    <property type="entry name" value="Rod_FlgB"/>
    <property type="match status" value="1"/>
</dbReference>
<keyword evidence="9" id="KW-1185">Reference proteome</keyword>
<evidence type="ECO:0000256" key="4">
    <source>
        <dbReference type="ARBA" id="ARBA00023143"/>
    </source>
</evidence>
<accession>A0A844CTU9</accession>
<keyword evidence="4 6" id="KW-0975">Bacterial flagellum</keyword>
<reference evidence="8 9" key="1">
    <citation type="submission" date="2019-05" db="EMBL/GenBank/DDBJ databases">
        <title>Roseovarius bejariae sp. nov., a moderately halophylic bacterium isolated from a saline soil in Rambla Salada (Murcia).</title>
        <authorList>
            <person name="Castro D.J."/>
            <person name="Gomez-Altuve A."/>
            <person name="Reina J.C."/>
            <person name="Rodriguez M."/>
            <person name="Sampedro I."/>
            <person name="Llamas I."/>
            <person name="Martinez-Checa F."/>
        </authorList>
    </citation>
    <scope>NUCLEOTIDE SEQUENCE [LARGE SCALE GENOMIC DNA]</scope>
    <source>
        <strain evidence="8 9">A21</strain>
    </source>
</reference>
<comment type="similarity">
    <text evidence="2 6">Belongs to the flagella basal body rod proteins family.</text>
</comment>
<dbReference type="AlphaFoldDB" id="A0A844CTU9"/>
<comment type="function">
    <text evidence="5 6">Structural component of flagellum, the bacterial motility apparatus. Part of the rod structure of flagellar basal body.</text>
</comment>
<evidence type="ECO:0000313" key="8">
    <source>
        <dbReference type="EMBL" id="MRU15449.1"/>
    </source>
</evidence>
<evidence type="ECO:0000313" key="9">
    <source>
        <dbReference type="Proteomes" id="UP000564704"/>
    </source>
</evidence>
<evidence type="ECO:0000256" key="6">
    <source>
        <dbReference type="PIRNR" id="PIRNR002889"/>
    </source>
</evidence>
<evidence type="ECO:0000256" key="2">
    <source>
        <dbReference type="ARBA" id="ARBA00009677"/>
    </source>
</evidence>
<evidence type="ECO:0000256" key="1">
    <source>
        <dbReference type="ARBA" id="ARBA00004117"/>
    </source>
</evidence>
<protein>
    <recommendedName>
        <fullName evidence="3 6">Flagellar basal body rod protein FlgB</fullName>
    </recommendedName>
</protein>
<dbReference type="OrthoDB" id="9788334at2"/>
<proteinExistence type="inferred from homology"/>
<dbReference type="GO" id="GO:0030694">
    <property type="term" value="C:bacterial-type flagellum basal body, rod"/>
    <property type="evidence" value="ECO:0007669"/>
    <property type="project" value="InterPro"/>
</dbReference>
<comment type="caution">
    <text evidence="8">The sequence shown here is derived from an EMBL/GenBank/DDBJ whole genome shotgun (WGS) entry which is preliminary data.</text>
</comment>
<dbReference type="Proteomes" id="UP000564704">
    <property type="component" value="Unassembled WGS sequence"/>
</dbReference>
<comment type="subunit">
    <text evidence="6">The basal body constitutes a major portion of the flagellar organelle and consists of a number of rings mounted on a central rod.</text>
</comment>
<dbReference type="NCBIfam" id="NF009270">
    <property type="entry name" value="PRK12627.1"/>
    <property type="match status" value="1"/>
</dbReference>
<gene>
    <name evidence="8" type="ORF">FDP25_08410</name>
</gene>
<comment type="subcellular location">
    <subcellularLocation>
        <location evidence="1 6">Bacterial flagellum basal body</location>
    </subcellularLocation>
</comment>
<evidence type="ECO:0000256" key="7">
    <source>
        <dbReference type="SAM" id="MobiDB-lite"/>
    </source>
</evidence>
<sequence length="129" mass="14131">MFENLDIFRMSSAMARHAGTRQALIAQNMANADTPGYAARDLKPFQAYLETDTGDFHPRATRAAHLHGAGVNRPYSPAIRPGAEADPNGNSVSLETEMVNAVEVKRQHDRALAIYKHSLTVLRSAVSTR</sequence>
<dbReference type="EMBL" id="SZWE01000001">
    <property type="protein sequence ID" value="MRU15449.1"/>
    <property type="molecule type" value="Genomic_DNA"/>
</dbReference>
<evidence type="ECO:0000256" key="5">
    <source>
        <dbReference type="ARBA" id="ARBA00024934"/>
    </source>
</evidence>
<dbReference type="InterPro" id="IPR006300">
    <property type="entry name" value="FlgB"/>
</dbReference>
<name>A0A844CTU9_9RHOB</name>
<evidence type="ECO:0000256" key="3">
    <source>
        <dbReference type="ARBA" id="ARBA00014376"/>
    </source>
</evidence>
<feature type="region of interest" description="Disordered" evidence="7">
    <location>
        <begin position="68"/>
        <end position="92"/>
    </location>
</feature>